<comment type="caution">
    <text evidence="2">The sequence shown here is derived from an EMBL/GenBank/DDBJ whole genome shotgun (WGS) entry which is preliminary data.</text>
</comment>
<evidence type="ECO:0000256" key="1">
    <source>
        <dbReference type="SAM" id="MobiDB-lite"/>
    </source>
</evidence>
<gene>
    <name evidence="2" type="ORF">NSK_007171</name>
</gene>
<organism evidence="2 3">
    <name type="scientific">Nannochloropsis salina CCMP1776</name>
    <dbReference type="NCBI Taxonomy" id="1027361"/>
    <lineage>
        <taxon>Eukaryota</taxon>
        <taxon>Sar</taxon>
        <taxon>Stramenopiles</taxon>
        <taxon>Ochrophyta</taxon>
        <taxon>Eustigmatophyceae</taxon>
        <taxon>Eustigmatales</taxon>
        <taxon>Monodopsidaceae</taxon>
        <taxon>Microchloropsis</taxon>
        <taxon>Microchloropsis salina</taxon>
    </lineage>
</organism>
<accession>A0A4D9CQU9</accession>
<feature type="compositionally biased region" description="Basic residues" evidence="1">
    <location>
        <begin position="272"/>
        <end position="285"/>
    </location>
</feature>
<evidence type="ECO:0008006" key="4">
    <source>
        <dbReference type="Google" id="ProtNLM"/>
    </source>
</evidence>
<dbReference type="InterPro" id="IPR029060">
    <property type="entry name" value="PIN-like_dom_sf"/>
</dbReference>
<evidence type="ECO:0000313" key="3">
    <source>
        <dbReference type="Proteomes" id="UP000355283"/>
    </source>
</evidence>
<feature type="region of interest" description="Disordered" evidence="1">
    <location>
        <begin position="263"/>
        <end position="285"/>
    </location>
</feature>
<reference evidence="2 3" key="1">
    <citation type="submission" date="2019-01" db="EMBL/GenBank/DDBJ databases">
        <title>Nuclear Genome Assembly of the Microalgal Biofuel strain Nannochloropsis salina CCMP1776.</title>
        <authorList>
            <person name="Hovde B."/>
        </authorList>
    </citation>
    <scope>NUCLEOTIDE SEQUENCE [LARGE SCALE GENOMIC DNA]</scope>
    <source>
        <strain evidence="2 3">CCMP1776</strain>
    </source>
</reference>
<protein>
    <recommendedName>
        <fullName evidence="4">XPG N-terminal domain-containing protein</fullName>
    </recommendedName>
</protein>
<evidence type="ECO:0000313" key="2">
    <source>
        <dbReference type="EMBL" id="TFJ81500.1"/>
    </source>
</evidence>
<dbReference type="SUPFAM" id="SSF88723">
    <property type="entry name" value="PIN domain-like"/>
    <property type="match status" value="1"/>
</dbReference>
<keyword evidence="3" id="KW-1185">Reference proteome</keyword>
<feature type="region of interest" description="Disordered" evidence="1">
    <location>
        <begin position="89"/>
        <end position="144"/>
    </location>
</feature>
<dbReference type="EMBL" id="SDOX01000126">
    <property type="protein sequence ID" value="TFJ81500.1"/>
    <property type="molecule type" value="Genomic_DNA"/>
</dbReference>
<sequence length="285" mass="31995">MGVPGLLSFLIKRLKHEEKRREALGEKDHGWESLEGKHLLVDGSAFCLWLAGRAFERYHDVATTILRRFADGKVSLTFMFDERVRVRGEAGREAGREGEGEGREEEGDREECCCARRAGGRKRGRGRRGRRGQGGRETSKNDTDLDRLLQRRDTLVFLQEMLLQDRRTGGGGRSSSLPRPSLLFAQFQRALEDVGGMEVLRTRGEADRLLAEGVAAADSKYYAVLSNDSDFVVHAGCRLLTFDLLRLGTMQAGGGERAGFFFFASPGDDKKQRSRRQRQHPKPLP</sequence>
<dbReference type="Gene3D" id="3.40.50.1010">
    <property type="entry name" value="5'-nuclease"/>
    <property type="match status" value="1"/>
</dbReference>
<proteinExistence type="predicted"/>
<feature type="compositionally biased region" description="Basic residues" evidence="1">
    <location>
        <begin position="118"/>
        <end position="133"/>
    </location>
</feature>
<dbReference type="Proteomes" id="UP000355283">
    <property type="component" value="Unassembled WGS sequence"/>
</dbReference>
<feature type="compositionally biased region" description="Basic and acidic residues" evidence="1">
    <location>
        <begin position="89"/>
        <end position="101"/>
    </location>
</feature>
<name>A0A4D9CQU9_9STRA</name>
<dbReference type="AlphaFoldDB" id="A0A4D9CQU9"/>